<dbReference type="GO" id="GO:0006508">
    <property type="term" value="P:proteolysis"/>
    <property type="evidence" value="ECO:0007669"/>
    <property type="project" value="UniProtKB-KW"/>
</dbReference>
<dbReference type="CDD" id="cd02620">
    <property type="entry name" value="Peptidase_C1A_CathepsinB"/>
    <property type="match status" value="1"/>
</dbReference>
<keyword evidence="2" id="KW-0645">Protease</keyword>
<keyword evidence="3 8" id="KW-0732">Signal</keyword>
<dbReference type="InterPro" id="IPR013128">
    <property type="entry name" value="Peptidase_C1A"/>
</dbReference>
<dbReference type="PROSITE" id="PS00640">
    <property type="entry name" value="THIOL_PROTEASE_ASN"/>
    <property type="match status" value="1"/>
</dbReference>
<feature type="chain" id="PRO_5044872231" description="Peptidase C1A papain C-terminal domain-containing protein" evidence="8">
    <location>
        <begin position="20"/>
        <end position="351"/>
    </location>
</feature>
<dbReference type="Pfam" id="PF00112">
    <property type="entry name" value="Peptidase_C1"/>
    <property type="match status" value="1"/>
</dbReference>
<feature type="domain" description="Peptidase C1A papain C-terminal" evidence="9">
    <location>
        <begin position="86"/>
        <end position="336"/>
    </location>
</feature>
<dbReference type="InterPro" id="IPR000668">
    <property type="entry name" value="Peptidase_C1A_C"/>
</dbReference>
<dbReference type="AlphaFoldDB" id="A0ABD0SYD8"/>
<evidence type="ECO:0000256" key="3">
    <source>
        <dbReference type="ARBA" id="ARBA00022729"/>
    </source>
</evidence>
<keyword evidence="4" id="KW-0378">Hydrolase</keyword>
<dbReference type="PANTHER" id="PTHR12411">
    <property type="entry name" value="CYSTEINE PROTEASE FAMILY C1-RELATED"/>
    <property type="match status" value="1"/>
</dbReference>
<evidence type="ECO:0000256" key="6">
    <source>
        <dbReference type="ARBA" id="ARBA00023145"/>
    </source>
</evidence>
<dbReference type="Pfam" id="PF08127">
    <property type="entry name" value="Propeptide_C1"/>
    <property type="match status" value="1"/>
</dbReference>
<keyword evidence="6" id="KW-0865">Zymogen</keyword>
<comment type="caution">
    <text evidence="10">The sequence shown here is derived from an EMBL/GenBank/DDBJ whole genome shotgun (WGS) entry which is preliminary data.</text>
</comment>
<name>A0ABD0SYD8_LOXSC</name>
<accession>A0ABD0SYD8</accession>
<proteinExistence type="inferred from homology"/>
<keyword evidence="7" id="KW-1015">Disulfide bond</keyword>
<evidence type="ECO:0000256" key="4">
    <source>
        <dbReference type="ARBA" id="ARBA00022801"/>
    </source>
</evidence>
<gene>
    <name evidence="10" type="ORF">ABMA28_002821</name>
</gene>
<dbReference type="EMBL" id="JBEDNZ010000013">
    <property type="protein sequence ID" value="KAL0830684.1"/>
    <property type="molecule type" value="Genomic_DNA"/>
</dbReference>
<evidence type="ECO:0000313" key="10">
    <source>
        <dbReference type="EMBL" id="KAL0830684.1"/>
    </source>
</evidence>
<dbReference type="PROSITE" id="PS00639">
    <property type="entry name" value="THIOL_PROTEASE_HIS"/>
    <property type="match status" value="1"/>
</dbReference>
<evidence type="ECO:0000256" key="5">
    <source>
        <dbReference type="ARBA" id="ARBA00022807"/>
    </source>
</evidence>
<dbReference type="InterPro" id="IPR012599">
    <property type="entry name" value="Propeptide_C1A"/>
</dbReference>
<feature type="signal peptide" evidence="8">
    <location>
        <begin position="1"/>
        <end position="19"/>
    </location>
</feature>
<dbReference type="PROSITE" id="PS00139">
    <property type="entry name" value="THIOL_PROTEASE_CYS"/>
    <property type="match status" value="1"/>
</dbReference>
<evidence type="ECO:0000256" key="2">
    <source>
        <dbReference type="ARBA" id="ARBA00022670"/>
    </source>
</evidence>
<dbReference type="Gene3D" id="3.90.70.10">
    <property type="entry name" value="Cysteine proteinases"/>
    <property type="match status" value="1"/>
</dbReference>
<organism evidence="10 11">
    <name type="scientific">Loxostege sticticalis</name>
    <name type="common">Beet webworm moth</name>
    <dbReference type="NCBI Taxonomy" id="481309"/>
    <lineage>
        <taxon>Eukaryota</taxon>
        <taxon>Metazoa</taxon>
        <taxon>Ecdysozoa</taxon>
        <taxon>Arthropoda</taxon>
        <taxon>Hexapoda</taxon>
        <taxon>Insecta</taxon>
        <taxon>Pterygota</taxon>
        <taxon>Neoptera</taxon>
        <taxon>Endopterygota</taxon>
        <taxon>Lepidoptera</taxon>
        <taxon>Glossata</taxon>
        <taxon>Ditrysia</taxon>
        <taxon>Pyraloidea</taxon>
        <taxon>Crambidae</taxon>
        <taxon>Pyraustinae</taxon>
        <taxon>Loxostege</taxon>
    </lineage>
</organism>
<protein>
    <recommendedName>
        <fullName evidence="9">Peptidase C1A papain C-terminal domain-containing protein</fullName>
    </recommendedName>
</protein>
<dbReference type="Proteomes" id="UP001549921">
    <property type="component" value="Unassembled WGS sequence"/>
</dbReference>
<dbReference type="InterPro" id="IPR000169">
    <property type="entry name" value="Pept_cys_AS"/>
</dbReference>
<keyword evidence="5" id="KW-0788">Thiol protease</keyword>
<dbReference type="SMART" id="SM00645">
    <property type="entry name" value="Pept_C1"/>
    <property type="match status" value="1"/>
</dbReference>
<dbReference type="InterPro" id="IPR038765">
    <property type="entry name" value="Papain-like_cys_pep_sf"/>
</dbReference>
<reference evidence="10 11" key="1">
    <citation type="submission" date="2024-06" db="EMBL/GenBank/DDBJ databases">
        <title>A chromosome-level genome assembly of beet webworm, Loxostege sticticalis.</title>
        <authorList>
            <person name="Zhang Y."/>
        </authorList>
    </citation>
    <scope>NUCLEOTIDE SEQUENCE [LARGE SCALE GENOMIC DNA]</scope>
    <source>
        <strain evidence="10">AQ028</strain>
        <tissue evidence="10">Male pupae</tissue>
    </source>
</reference>
<sequence length="351" mass="40406">MKIIPVLVSFVLVITATRSHRMHPLSDEFIDFINSNQTLWRAGRNFHRHTPLKYLKRLAGTIKVNATFDDGLEDEPPVHKYKLKNIPFQFDARQKWRNCPTIRDIRDQGSCGSCWAVSAVSAMSDRICIRTQGRKKVYFSEFDIMSCCMTCGGSCETGGILEKAWQYAVKDGVVSGGKYNSHEGCKPYTIPPCEHNIQHHGNKPPCGHYIPQTVCERKCQKDYKTRYRRDKIRMATYYKLTDEKKIMTEIYENGPMTASFELHEDFFSYKSGVYRHVAGKVEGYHSVKLIGWGEERGVTYWLAANSWNTDWGDNGFFKIIRGVNHLGIEDKMYAGLFRRESKSSLIHLISN</sequence>
<dbReference type="InterPro" id="IPR025660">
    <property type="entry name" value="Pept_his_AS"/>
</dbReference>
<evidence type="ECO:0000259" key="9">
    <source>
        <dbReference type="SMART" id="SM00645"/>
    </source>
</evidence>
<comment type="similarity">
    <text evidence="1">Belongs to the peptidase C1 family.</text>
</comment>
<evidence type="ECO:0000256" key="7">
    <source>
        <dbReference type="ARBA" id="ARBA00023157"/>
    </source>
</evidence>
<evidence type="ECO:0000256" key="1">
    <source>
        <dbReference type="ARBA" id="ARBA00008455"/>
    </source>
</evidence>
<dbReference type="FunFam" id="3.90.70.10:FF:000031">
    <property type="entry name" value="Cathepsin B"/>
    <property type="match status" value="1"/>
</dbReference>
<dbReference type="SUPFAM" id="SSF54001">
    <property type="entry name" value="Cysteine proteinases"/>
    <property type="match status" value="1"/>
</dbReference>
<evidence type="ECO:0000256" key="8">
    <source>
        <dbReference type="SAM" id="SignalP"/>
    </source>
</evidence>
<evidence type="ECO:0000313" key="11">
    <source>
        <dbReference type="Proteomes" id="UP001549921"/>
    </source>
</evidence>
<dbReference type="PRINTS" id="PR00705">
    <property type="entry name" value="PAPAIN"/>
</dbReference>
<dbReference type="GO" id="GO:0008234">
    <property type="term" value="F:cysteine-type peptidase activity"/>
    <property type="evidence" value="ECO:0007669"/>
    <property type="project" value="UniProtKB-KW"/>
</dbReference>
<dbReference type="InterPro" id="IPR025661">
    <property type="entry name" value="Pept_asp_AS"/>
</dbReference>